<sequence length="417" mass="46078">MTMDPRPADLEIGFTHVAHSDQGGRPDAMQLQYYRDHVYVGHLFNSGFSVIDVRDPKNPRPAGFHPAPRNTWNIHLQAADDLLLVIHAKDLWKKFDVEADYYGGSVGSRVKGEPQDWSAGVAIYDISDPGNPRQISFLPVDGVGVHRLWYVGGRYAYASVLPQGFTDYIFAVIDLADPARPVFSGRYWLPGMNSGAGEIPDWDESMWRYALHHAIVSGDTAYASWRDGGLTLLDITDRSDPTRISHRNWSPPFGGGTHTALPLPDRGLVVVADEATSDELGDGLKHVWIFDIRVPANPVSISTLPTPAEDDYARKGRHFGPHNLHENRPGSFISDEIVFATYQNAGLRAFDISDPFRPEQIGAFVPAAPETVVDPRPGGRAVIQTADVYVREDGLAFTTDYNAGLDIVEFTGMSREK</sequence>
<proteinExistence type="predicted"/>
<protein>
    <submittedName>
        <fullName evidence="1">Uncharacterized protein</fullName>
    </submittedName>
</protein>
<dbReference type="Proteomes" id="UP001165580">
    <property type="component" value="Unassembled WGS sequence"/>
</dbReference>
<reference evidence="1" key="1">
    <citation type="submission" date="2022-08" db="EMBL/GenBank/DDBJ databases">
        <authorList>
            <person name="Deng Y."/>
            <person name="Han X.-F."/>
            <person name="Zhang Y.-Q."/>
        </authorList>
    </citation>
    <scope>NUCLEOTIDE SEQUENCE</scope>
    <source>
        <strain evidence="1">CPCC 205716</strain>
    </source>
</reference>
<accession>A0ABT2GD81</accession>
<gene>
    <name evidence="1" type="ORF">NVV95_06430</name>
</gene>
<dbReference type="RefSeq" id="WP_259485713.1">
    <property type="nucleotide sequence ID" value="NZ_JANTEZ010000002.1"/>
</dbReference>
<evidence type="ECO:0000313" key="1">
    <source>
        <dbReference type="EMBL" id="MCS5714187.1"/>
    </source>
</evidence>
<dbReference type="EMBL" id="JANTEZ010000002">
    <property type="protein sequence ID" value="MCS5714187.1"/>
    <property type="molecule type" value="Genomic_DNA"/>
</dbReference>
<dbReference type="InterPro" id="IPR013211">
    <property type="entry name" value="LVIVD"/>
</dbReference>
<keyword evidence="2" id="KW-1185">Reference proteome</keyword>
<dbReference type="Pfam" id="PF08309">
    <property type="entry name" value="LVIVD"/>
    <property type="match status" value="1"/>
</dbReference>
<comment type="caution">
    <text evidence="1">The sequence shown here is derived from an EMBL/GenBank/DDBJ whole genome shotgun (WGS) entry which is preliminary data.</text>
</comment>
<organism evidence="1 2">
    <name type="scientific">Herbiconiux gentiana</name>
    <dbReference type="NCBI Taxonomy" id="2970912"/>
    <lineage>
        <taxon>Bacteria</taxon>
        <taxon>Bacillati</taxon>
        <taxon>Actinomycetota</taxon>
        <taxon>Actinomycetes</taxon>
        <taxon>Micrococcales</taxon>
        <taxon>Microbacteriaceae</taxon>
        <taxon>Herbiconiux</taxon>
    </lineage>
</organism>
<name>A0ABT2GD81_9MICO</name>
<evidence type="ECO:0000313" key="2">
    <source>
        <dbReference type="Proteomes" id="UP001165580"/>
    </source>
</evidence>